<dbReference type="GO" id="GO:0006099">
    <property type="term" value="P:tricarboxylic acid cycle"/>
    <property type="evidence" value="ECO:0007669"/>
    <property type="project" value="InterPro"/>
</dbReference>
<evidence type="ECO:0000256" key="8">
    <source>
        <dbReference type="ARBA" id="ARBA00023136"/>
    </source>
</evidence>
<evidence type="ECO:0000256" key="7">
    <source>
        <dbReference type="ARBA" id="ARBA00023004"/>
    </source>
</evidence>
<evidence type="ECO:0000256" key="2">
    <source>
        <dbReference type="ARBA" id="ARBA00011313"/>
    </source>
</evidence>
<dbReference type="GO" id="GO:0009055">
    <property type="term" value="F:electron transfer activity"/>
    <property type="evidence" value="ECO:0007669"/>
    <property type="project" value="InterPro"/>
</dbReference>
<dbReference type="SUPFAM" id="SSF81343">
    <property type="entry name" value="Fumarate reductase respiratory complex transmembrane subunits"/>
    <property type="match status" value="1"/>
</dbReference>
<comment type="subunit">
    <text evidence="2">Component of complex II composed of eight subunits in plants: four classical SDH subunits SDH1, SDH2, SDH3 and SDH4 (a flavoprotein (FP), an iron-sulfur protein (IP), and a cytochrome b composed of a large and a small subunit.), as well as four subunits unknown in mitochondria from bacteria and heterotrophic eukaryotes.</text>
</comment>
<keyword evidence="4 9" id="KW-0812">Transmembrane</keyword>
<dbReference type="GO" id="GO:0006121">
    <property type="term" value="P:mitochondrial electron transport, succinate to ubiquinone"/>
    <property type="evidence" value="ECO:0007669"/>
    <property type="project" value="TreeGrafter"/>
</dbReference>
<dbReference type="InterPro" id="IPR034804">
    <property type="entry name" value="SQR/QFR_C/D"/>
</dbReference>
<comment type="subcellular location">
    <subcellularLocation>
        <location evidence="1">Mitochondrion inner membrane</location>
        <topology evidence="1">Single-pass membrane protein</topology>
    </subcellularLocation>
</comment>
<accession>A0A7J6WCH7</accession>
<feature type="transmembrane region" description="Helical" evidence="9">
    <location>
        <begin position="140"/>
        <end position="160"/>
    </location>
</feature>
<dbReference type="GO" id="GO:0005743">
    <property type="term" value="C:mitochondrial inner membrane"/>
    <property type="evidence" value="ECO:0007669"/>
    <property type="project" value="UniProtKB-SubCell"/>
</dbReference>
<dbReference type="InterPro" id="IPR014314">
    <property type="entry name" value="Succ_DH_cytb556"/>
</dbReference>
<evidence type="ECO:0000256" key="9">
    <source>
        <dbReference type="SAM" id="Phobius"/>
    </source>
</evidence>
<comment type="caution">
    <text evidence="10">The sequence shown here is derived from an EMBL/GenBank/DDBJ whole genome shotgun (WGS) entry which is preliminary data.</text>
</comment>
<evidence type="ECO:0000256" key="3">
    <source>
        <dbReference type="ARBA" id="ARBA00022617"/>
    </source>
</evidence>
<organism evidence="10 11">
    <name type="scientific">Thalictrum thalictroides</name>
    <name type="common">Rue-anemone</name>
    <name type="synonym">Anemone thalictroides</name>
    <dbReference type="NCBI Taxonomy" id="46969"/>
    <lineage>
        <taxon>Eukaryota</taxon>
        <taxon>Viridiplantae</taxon>
        <taxon>Streptophyta</taxon>
        <taxon>Embryophyta</taxon>
        <taxon>Tracheophyta</taxon>
        <taxon>Spermatophyta</taxon>
        <taxon>Magnoliopsida</taxon>
        <taxon>Ranunculales</taxon>
        <taxon>Ranunculaceae</taxon>
        <taxon>Thalictroideae</taxon>
        <taxon>Thalictrum</taxon>
    </lineage>
</organism>
<dbReference type="Pfam" id="PF01127">
    <property type="entry name" value="Sdh_cyt"/>
    <property type="match status" value="1"/>
</dbReference>
<dbReference type="OrthoDB" id="588261at2759"/>
<dbReference type="AlphaFoldDB" id="A0A7J6WCH7"/>
<keyword evidence="6 9" id="KW-1133">Transmembrane helix</keyword>
<keyword evidence="8 9" id="KW-0472">Membrane</keyword>
<dbReference type="PANTHER" id="PTHR10978:SF5">
    <property type="entry name" value="SUCCINATE DEHYDROGENASE CYTOCHROME B560 SUBUNIT, MITOCHONDRIAL"/>
    <property type="match status" value="1"/>
</dbReference>
<evidence type="ECO:0000313" key="10">
    <source>
        <dbReference type="EMBL" id="KAF5193922.1"/>
    </source>
</evidence>
<dbReference type="Gene3D" id="1.20.1300.10">
    <property type="entry name" value="Fumarate reductase/succinate dehydrogenase, transmembrane subunit"/>
    <property type="match status" value="1"/>
</dbReference>
<dbReference type="GO" id="GO:0046872">
    <property type="term" value="F:metal ion binding"/>
    <property type="evidence" value="ECO:0007669"/>
    <property type="project" value="UniProtKB-KW"/>
</dbReference>
<reference evidence="10 11" key="1">
    <citation type="submission" date="2020-06" db="EMBL/GenBank/DDBJ databases">
        <title>Transcriptomic and genomic resources for Thalictrum thalictroides and T. hernandezii: Facilitating candidate gene discovery in an emerging model plant lineage.</title>
        <authorList>
            <person name="Arias T."/>
            <person name="Riano-Pachon D.M."/>
            <person name="Di Stilio V.S."/>
        </authorList>
    </citation>
    <scope>NUCLEOTIDE SEQUENCE [LARGE SCALE GENOMIC DNA]</scope>
    <source>
        <strain evidence="11">cv. WT478/WT964</strain>
        <tissue evidence="10">Leaves</tissue>
    </source>
</reference>
<evidence type="ECO:0000256" key="4">
    <source>
        <dbReference type="ARBA" id="ARBA00022692"/>
    </source>
</evidence>
<keyword evidence="7" id="KW-0408">Iron</keyword>
<evidence type="ECO:0000313" key="11">
    <source>
        <dbReference type="Proteomes" id="UP000554482"/>
    </source>
</evidence>
<evidence type="ECO:0000256" key="6">
    <source>
        <dbReference type="ARBA" id="ARBA00022989"/>
    </source>
</evidence>
<proteinExistence type="predicted"/>
<protein>
    <submittedName>
        <fullName evidence="10">Succinate dehydrogenase subunit 3-1 protein</fullName>
    </submittedName>
</protein>
<dbReference type="PANTHER" id="PTHR10978">
    <property type="entry name" value="SUCCINATE DEHYDROGENASE CYTOCHROME B560 SUBUNIT"/>
    <property type="match status" value="1"/>
</dbReference>
<keyword evidence="5" id="KW-0479">Metal-binding</keyword>
<gene>
    <name evidence="10" type="ORF">FRX31_016491</name>
</gene>
<evidence type="ECO:0000256" key="5">
    <source>
        <dbReference type="ARBA" id="ARBA00022723"/>
    </source>
</evidence>
<evidence type="ECO:0000256" key="1">
    <source>
        <dbReference type="ARBA" id="ARBA00004434"/>
    </source>
</evidence>
<dbReference type="Proteomes" id="UP000554482">
    <property type="component" value="Unassembled WGS sequence"/>
</dbReference>
<dbReference type="GO" id="GO:0045273">
    <property type="term" value="C:respiratory chain complex II (succinate dehydrogenase)"/>
    <property type="evidence" value="ECO:0007669"/>
    <property type="project" value="UniProtKB-ARBA"/>
</dbReference>
<name>A0A7J6WCH7_THATH</name>
<keyword evidence="11" id="KW-1185">Reference proteome</keyword>
<dbReference type="InterPro" id="IPR000701">
    <property type="entry name" value="SuccDH_FuR_B_TM-su"/>
</dbReference>
<keyword evidence="3" id="KW-0349">Heme</keyword>
<dbReference type="EMBL" id="JABWDY010019443">
    <property type="protein sequence ID" value="KAF5193922.1"/>
    <property type="molecule type" value="Genomic_DNA"/>
</dbReference>
<sequence length="221" mass="24735">MAWRQILTQVSRQGQELQYIKNSIFRTRLSDVSQTRSLTQVMDRLMKSNPITNNTASQGISGMLNDAKELNNPRMIHSMAGLGLGKSESGKQAVASAAAAVGIVATRRYSTSNLRPLSPHLPVYKPQSSSMSSIFHRISFMYLAGVISFYYLLYVKMGLVCLTYDSFNSALYYTSKLNPMLVQVSVLSVIYQIFHWVQHLEFLPVSLGGIGNRLTKLMKLK</sequence>